<dbReference type="RefSeq" id="WP_330431861.1">
    <property type="nucleotide sequence ID" value="NZ_JAZDUF010000002.1"/>
</dbReference>
<dbReference type="EMBL" id="JAZDUF010000002">
    <property type="protein sequence ID" value="MEE3850184.1"/>
    <property type="molecule type" value="Genomic_DNA"/>
</dbReference>
<comment type="caution">
    <text evidence="1">The sequence shown here is derived from an EMBL/GenBank/DDBJ whole genome shotgun (WGS) entry which is preliminary data.</text>
</comment>
<name>A0ABU7MAP6_9ACTN</name>
<protein>
    <recommendedName>
        <fullName evidence="3">Phosphohydrolase</fullName>
    </recommendedName>
</protein>
<keyword evidence="2" id="KW-1185">Reference proteome</keyword>
<dbReference type="Proteomes" id="UP001347146">
    <property type="component" value="Unassembled WGS sequence"/>
</dbReference>
<accession>A0ABU7MAP6</accession>
<evidence type="ECO:0000313" key="2">
    <source>
        <dbReference type="Proteomes" id="UP001347146"/>
    </source>
</evidence>
<proteinExistence type="predicted"/>
<sequence length="183" mass="20420">MSPGSGMSENDIPILEHPLIDDVLARHRAALGADERAYRNHVYRCANYQQALLDDELPNSAALAWAVHDLGIWTAGTFDYLGPSAALGDELASEFAIGEPELVRTMVCDHHGVRARTDSMVETFRLADRVDVSHGLLRTGIGADFVNRVVERFPYHGFHSFLVRTGLRHALKHPSRPLPMLRW</sequence>
<evidence type="ECO:0008006" key="3">
    <source>
        <dbReference type="Google" id="ProtNLM"/>
    </source>
</evidence>
<organism evidence="1 2">
    <name type="scientific">Gordonia sesuvii</name>
    <dbReference type="NCBI Taxonomy" id="3116777"/>
    <lineage>
        <taxon>Bacteria</taxon>
        <taxon>Bacillati</taxon>
        <taxon>Actinomycetota</taxon>
        <taxon>Actinomycetes</taxon>
        <taxon>Mycobacteriales</taxon>
        <taxon>Gordoniaceae</taxon>
        <taxon>Gordonia</taxon>
    </lineage>
</organism>
<evidence type="ECO:0000313" key="1">
    <source>
        <dbReference type="EMBL" id="MEE3850184.1"/>
    </source>
</evidence>
<dbReference type="SUPFAM" id="SSF109604">
    <property type="entry name" value="HD-domain/PDEase-like"/>
    <property type="match status" value="1"/>
</dbReference>
<gene>
    <name evidence="1" type="ORF">VZC37_07550</name>
</gene>
<reference evidence="1 2" key="1">
    <citation type="submission" date="2024-01" db="EMBL/GenBank/DDBJ databases">
        <title>Draft genome sequence of Gordonia sp. LSe1-13.</title>
        <authorList>
            <person name="Suphannarot A."/>
            <person name="Mingma R."/>
        </authorList>
    </citation>
    <scope>NUCLEOTIDE SEQUENCE [LARGE SCALE GENOMIC DNA]</scope>
    <source>
        <strain evidence="1 2">LSe1-13</strain>
    </source>
</reference>